<evidence type="ECO:0000313" key="2">
    <source>
        <dbReference type="EMBL" id="KAF8564940.1"/>
    </source>
</evidence>
<keyword evidence="3" id="KW-1185">Reference proteome</keyword>
<gene>
    <name evidence="2" type="ORF">P879_05679</name>
</gene>
<sequence length="86" mass="10491">MVVLLLWRIFRIINALMMHKQHQYELRISMQKRTRRLLGRKLEIIQTEKEMHEVSFAVIRQVVFKLKRLTGLNRKMPIWFGTLLCI</sequence>
<comment type="caution">
    <text evidence="2">The sequence shown here is derived from an EMBL/GenBank/DDBJ whole genome shotgun (WGS) entry which is preliminary data.</text>
</comment>
<dbReference type="EMBL" id="JTDF01007609">
    <property type="protein sequence ID" value="KAF8564940.1"/>
    <property type="molecule type" value="Genomic_DNA"/>
</dbReference>
<feature type="signal peptide" evidence="1">
    <location>
        <begin position="1"/>
        <end position="15"/>
    </location>
</feature>
<dbReference type="OrthoDB" id="427456at2759"/>
<proteinExistence type="predicted"/>
<accession>A0A8T0DAZ2</accession>
<dbReference type="Proteomes" id="UP000699462">
    <property type="component" value="Unassembled WGS sequence"/>
</dbReference>
<organism evidence="2 3">
    <name type="scientific">Paragonimus westermani</name>
    <dbReference type="NCBI Taxonomy" id="34504"/>
    <lineage>
        <taxon>Eukaryota</taxon>
        <taxon>Metazoa</taxon>
        <taxon>Spiralia</taxon>
        <taxon>Lophotrochozoa</taxon>
        <taxon>Platyhelminthes</taxon>
        <taxon>Trematoda</taxon>
        <taxon>Digenea</taxon>
        <taxon>Plagiorchiida</taxon>
        <taxon>Troglotremata</taxon>
        <taxon>Troglotrematidae</taxon>
        <taxon>Paragonimus</taxon>
    </lineage>
</organism>
<protein>
    <submittedName>
        <fullName evidence="2">Uncharacterized protein</fullName>
    </submittedName>
</protein>
<feature type="chain" id="PRO_5035840394" evidence="1">
    <location>
        <begin position="16"/>
        <end position="86"/>
    </location>
</feature>
<dbReference type="AlphaFoldDB" id="A0A8T0DAZ2"/>
<name>A0A8T0DAZ2_9TREM</name>
<evidence type="ECO:0000256" key="1">
    <source>
        <dbReference type="SAM" id="SignalP"/>
    </source>
</evidence>
<evidence type="ECO:0000313" key="3">
    <source>
        <dbReference type="Proteomes" id="UP000699462"/>
    </source>
</evidence>
<keyword evidence="1" id="KW-0732">Signal</keyword>
<reference evidence="2 3" key="1">
    <citation type="submission" date="2019-07" db="EMBL/GenBank/DDBJ databases">
        <title>Annotation for the trematode Paragonimus westermani.</title>
        <authorList>
            <person name="Choi Y.-J."/>
        </authorList>
    </citation>
    <scope>NUCLEOTIDE SEQUENCE [LARGE SCALE GENOMIC DNA]</scope>
    <source>
        <strain evidence="2">180907_Pwestermani</strain>
    </source>
</reference>